<dbReference type="SUPFAM" id="SSF46689">
    <property type="entry name" value="Homeodomain-like"/>
    <property type="match status" value="2"/>
</dbReference>
<evidence type="ECO:0000313" key="7">
    <source>
        <dbReference type="Proteomes" id="UP000216885"/>
    </source>
</evidence>
<dbReference type="GO" id="GO:0003700">
    <property type="term" value="F:DNA-binding transcription factor activity"/>
    <property type="evidence" value="ECO:0007669"/>
    <property type="project" value="InterPro"/>
</dbReference>
<dbReference type="Proteomes" id="UP000216885">
    <property type="component" value="Unassembled WGS sequence"/>
</dbReference>
<evidence type="ECO:0000256" key="2">
    <source>
        <dbReference type="ARBA" id="ARBA00023125"/>
    </source>
</evidence>
<proteinExistence type="predicted"/>
<dbReference type="InterPro" id="IPR037923">
    <property type="entry name" value="HTH-like"/>
</dbReference>
<dbReference type="EMBL" id="NEVQ01000017">
    <property type="protein sequence ID" value="OZI54314.1"/>
    <property type="molecule type" value="Genomic_DNA"/>
</dbReference>
<keyword evidence="4" id="KW-0804">Transcription</keyword>
<dbReference type="InterPro" id="IPR003313">
    <property type="entry name" value="AraC-bd"/>
</dbReference>
<dbReference type="AlphaFoldDB" id="A0A261TX99"/>
<dbReference type="PROSITE" id="PS01124">
    <property type="entry name" value="HTH_ARAC_FAMILY_2"/>
    <property type="match status" value="1"/>
</dbReference>
<dbReference type="Gene3D" id="1.10.10.60">
    <property type="entry name" value="Homeodomain-like"/>
    <property type="match status" value="2"/>
</dbReference>
<dbReference type="InterPro" id="IPR050204">
    <property type="entry name" value="AraC_XylS_family_regulators"/>
</dbReference>
<evidence type="ECO:0000313" key="6">
    <source>
        <dbReference type="EMBL" id="OZI54314.1"/>
    </source>
</evidence>
<dbReference type="RefSeq" id="WP_094838528.1">
    <property type="nucleotide sequence ID" value="NZ_NEVQ01000017.1"/>
</dbReference>
<dbReference type="Pfam" id="PF12833">
    <property type="entry name" value="HTH_18"/>
    <property type="match status" value="1"/>
</dbReference>
<evidence type="ECO:0000256" key="3">
    <source>
        <dbReference type="ARBA" id="ARBA00023159"/>
    </source>
</evidence>
<dbReference type="PANTHER" id="PTHR46796:SF2">
    <property type="entry name" value="TRANSCRIPTIONAL REGULATORY PROTEIN"/>
    <property type="match status" value="1"/>
</dbReference>
<dbReference type="GO" id="GO:0043565">
    <property type="term" value="F:sequence-specific DNA binding"/>
    <property type="evidence" value="ECO:0007669"/>
    <property type="project" value="InterPro"/>
</dbReference>
<dbReference type="InterPro" id="IPR018060">
    <property type="entry name" value="HTH_AraC"/>
</dbReference>
<gene>
    <name evidence="6" type="ORF">CAL20_17665</name>
</gene>
<keyword evidence="2" id="KW-0238">DNA-binding</keyword>
<evidence type="ECO:0000259" key="5">
    <source>
        <dbReference type="PROSITE" id="PS01124"/>
    </source>
</evidence>
<dbReference type="InterPro" id="IPR009057">
    <property type="entry name" value="Homeodomain-like_sf"/>
</dbReference>
<evidence type="ECO:0000256" key="4">
    <source>
        <dbReference type="ARBA" id="ARBA00023163"/>
    </source>
</evidence>
<comment type="caution">
    <text evidence="6">The sequence shown here is derived from an EMBL/GenBank/DDBJ whole genome shotgun (WGS) entry which is preliminary data.</text>
</comment>
<protein>
    <submittedName>
        <fullName evidence="6">AraC family transcriptional regulator</fullName>
    </submittedName>
</protein>
<dbReference type="SUPFAM" id="SSF51215">
    <property type="entry name" value="Regulatory protein AraC"/>
    <property type="match status" value="1"/>
</dbReference>
<dbReference type="SMART" id="SM00342">
    <property type="entry name" value="HTH_ARAC"/>
    <property type="match status" value="1"/>
</dbReference>
<keyword evidence="7" id="KW-1185">Reference proteome</keyword>
<reference evidence="6 7" key="1">
    <citation type="submission" date="2017-05" db="EMBL/GenBank/DDBJ databases">
        <title>Complete and WGS of Bordetella genogroups.</title>
        <authorList>
            <person name="Spilker T."/>
            <person name="LiPuma J."/>
        </authorList>
    </citation>
    <scope>NUCLEOTIDE SEQUENCE [LARGE SCALE GENOMIC DNA]</scope>
    <source>
        <strain evidence="6 7">AU9919</strain>
    </source>
</reference>
<dbReference type="InterPro" id="IPR018062">
    <property type="entry name" value="HTH_AraC-typ_CS"/>
</dbReference>
<dbReference type="PANTHER" id="PTHR46796">
    <property type="entry name" value="HTH-TYPE TRANSCRIPTIONAL ACTIVATOR RHAS-RELATED"/>
    <property type="match status" value="1"/>
</dbReference>
<sequence>MSHPQFWRDARLPYVESRRAVNSRACYATHTHDTVSIGAVDNGHSTFTCGKASYRLAAGSLVMVPSHCAHACNPDPDAAWSYQMLHLDAQWVHALLAENDGDAALPDHAAVSHALPAYQRFCELNDLLFSDAAHADKESALILYVGSRSWLGLRLAAPTPPLLPHRFQHITTLLREPHSHDISLATLADMAGMSRYQFIRAFRAATGMTPHAYQLDLRILHARQLLRRGQSLSRIAQDLGFADQSHFQRAFKQRVAATPGLYQRSGG</sequence>
<keyword evidence="3" id="KW-0010">Activator</keyword>
<dbReference type="Pfam" id="PF02311">
    <property type="entry name" value="AraC_binding"/>
    <property type="match status" value="1"/>
</dbReference>
<name>A0A261TX99_9BORD</name>
<keyword evidence="1" id="KW-0805">Transcription regulation</keyword>
<evidence type="ECO:0000256" key="1">
    <source>
        <dbReference type="ARBA" id="ARBA00023015"/>
    </source>
</evidence>
<dbReference type="PROSITE" id="PS00041">
    <property type="entry name" value="HTH_ARAC_FAMILY_1"/>
    <property type="match status" value="1"/>
</dbReference>
<organism evidence="6 7">
    <name type="scientific">Bordetella genomosp. 4</name>
    <dbReference type="NCBI Taxonomy" id="463044"/>
    <lineage>
        <taxon>Bacteria</taxon>
        <taxon>Pseudomonadati</taxon>
        <taxon>Pseudomonadota</taxon>
        <taxon>Betaproteobacteria</taxon>
        <taxon>Burkholderiales</taxon>
        <taxon>Alcaligenaceae</taxon>
        <taxon>Bordetella</taxon>
    </lineage>
</organism>
<accession>A0A261TX99</accession>
<feature type="domain" description="HTH araC/xylS-type" evidence="5">
    <location>
        <begin position="168"/>
        <end position="265"/>
    </location>
</feature>